<keyword evidence="6 9" id="KW-1133">Transmembrane helix</keyword>
<evidence type="ECO:0000256" key="1">
    <source>
        <dbReference type="ARBA" id="ARBA00004651"/>
    </source>
</evidence>
<dbReference type="SUPFAM" id="SSF52540">
    <property type="entry name" value="P-loop containing nucleoside triphosphate hydrolases"/>
    <property type="match status" value="3"/>
</dbReference>
<dbReference type="FunFam" id="3.40.50.300:FF:000913">
    <property type="entry name" value="ABC multidrug transporter SitT"/>
    <property type="match status" value="1"/>
</dbReference>
<feature type="transmembrane region" description="Helical" evidence="9">
    <location>
        <begin position="783"/>
        <end position="807"/>
    </location>
</feature>
<dbReference type="CDD" id="cd18577">
    <property type="entry name" value="ABC_6TM_Pgp_ABCB1_D1_like"/>
    <property type="match status" value="1"/>
</dbReference>
<dbReference type="InterPro" id="IPR003593">
    <property type="entry name" value="AAA+_ATPase"/>
</dbReference>
<dbReference type="EMBL" id="ML743551">
    <property type="protein sequence ID" value="KAE8143603.1"/>
    <property type="molecule type" value="Genomic_DNA"/>
</dbReference>
<keyword evidence="12" id="KW-0378">Hydrolase</keyword>
<proteinExistence type="inferred from homology"/>
<dbReference type="Proteomes" id="UP000325672">
    <property type="component" value="Unassembled WGS sequence"/>
</dbReference>
<dbReference type="Pfam" id="PF00664">
    <property type="entry name" value="ABC_membrane"/>
    <property type="match status" value="2"/>
</dbReference>
<dbReference type="PROSITE" id="PS00211">
    <property type="entry name" value="ABC_TRANSPORTER_1"/>
    <property type="match status" value="2"/>
</dbReference>
<dbReference type="InterPro" id="IPR011527">
    <property type="entry name" value="ABC1_TM_dom"/>
</dbReference>
<feature type="transmembrane region" description="Helical" evidence="9">
    <location>
        <begin position="864"/>
        <end position="884"/>
    </location>
</feature>
<dbReference type="Gene3D" id="1.20.1560.10">
    <property type="entry name" value="ABC transporter type 1, transmembrane domain"/>
    <property type="match status" value="3"/>
</dbReference>
<evidence type="ECO:0000256" key="8">
    <source>
        <dbReference type="SAM" id="MobiDB-lite"/>
    </source>
</evidence>
<keyword evidence="13" id="KW-1185">Reference proteome</keyword>
<evidence type="ECO:0000256" key="5">
    <source>
        <dbReference type="ARBA" id="ARBA00022840"/>
    </source>
</evidence>
<feature type="region of interest" description="Disordered" evidence="8">
    <location>
        <begin position="680"/>
        <end position="713"/>
    </location>
</feature>
<dbReference type="GO" id="GO:0090374">
    <property type="term" value="P:oligopeptide export from mitochondrion"/>
    <property type="evidence" value="ECO:0007669"/>
    <property type="project" value="TreeGrafter"/>
</dbReference>
<dbReference type="SMART" id="SM00382">
    <property type="entry name" value="AAA"/>
    <property type="match status" value="2"/>
</dbReference>
<evidence type="ECO:0000313" key="12">
    <source>
        <dbReference type="EMBL" id="KAE8143603.1"/>
    </source>
</evidence>
<feature type="domain" description="ABC transporter" evidence="10">
    <location>
        <begin position="1066"/>
        <end position="1304"/>
    </location>
</feature>
<dbReference type="PANTHER" id="PTHR43394:SF27">
    <property type="entry name" value="ATP-DEPENDENT TRANSLOCASE ABCB1-LIKE"/>
    <property type="match status" value="1"/>
</dbReference>
<dbReference type="GO" id="GO:0005524">
    <property type="term" value="F:ATP binding"/>
    <property type="evidence" value="ECO:0007669"/>
    <property type="project" value="UniProtKB-KW"/>
</dbReference>
<feature type="domain" description="ABC transporter" evidence="10">
    <location>
        <begin position="383"/>
        <end position="671"/>
    </location>
</feature>
<evidence type="ECO:0000256" key="2">
    <source>
        <dbReference type="ARBA" id="ARBA00007577"/>
    </source>
</evidence>
<evidence type="ECO:0000256" key="6">
    <source>
        <dbReference type="ARBA" id="ARBA00022989"/>
    </source>
</evidence>
<dbReference type="GeneID" id="43645467"/>
<organism evidence="12 13">
    <name type="scientific">Aspergillus pseudotamarii</name>
    <dbReference type="NCBI Taxonomy" id="132259"/>
    <lineage>
        <taxon>Eukaryota</taxon>
        <taxon>Fungi</taxon>
        <taxon>Dikarya</taxon>
        <taxon>Ascomycota</taxon>
        <taxon>Pezizomycotina</taxon>
        <taxon>Eurotiomycetes</taxon>
        <taxon>Eurotiomycetidae</taxon>
        <taxon>Eurotiales</taxon>
        <taxon>Aspergillaceae</taxon>
        <taxon>Aspergillus</taxon>
        <taxon>Aspergillus subgen. Circumdati</taxon>
    </lineage>
</organism>
<feature type="compositionally biased region" description="Basic and acidic residues" evidence="8">
    <location>
        <begin position="699"/>
        <end position="713"/>
    </location>
</feature>
<feature type="domain" description="ABC transmembrane type-1" evidence="11">
    <location>
        <begin position="58"/>
        <end position="350"/>
    </location>
</feature>
<feature type="transmembrane region" description="Helical" evidence="9">
    <location>
        <begin position="208"/>
        <end position="229"/>
    </location>
</feature>
<keyword evidence="4" id="KW-0547">Nucleotide-binding</keyword>
<evidence type="ECO:0000259" key="11">
    <source>
        <dbReference type="PROSITE" id="PS50929"/>
    </source>
</evidence>
<reference evidence="12 13" key="1">
    <citation type="submission" date="2019-04" db="EMBL/GenBank/DDBJ databases">
        <title>Friends and foes A comparative genomics study of 23 Aspergillus species from section Flavi.</title>
        <authorList>
            <consortium name="DOE Joint Genome Institute"/>
            <person name="Kjaerbolling I."/>
            <person name="Vesth T."/>
            <person name="Frisvad J.C."/>
            <person name="Nybo J.L."/>
            <person name="Theobald S."/>
            <person name="Kildgaard S."/>
            <person name="Isbrandt T."/>
            <person name="Kuo A."/>
            <person name="Sato A."/>
            <person name="Lyhne E.K."/>
            <person name="Kogle M.E."/>
            <person name="Wiebenga A."/>
            <person name="Kun R.S."/>
            <person name="Lubbers R.J."/>
            <person name="Makela M.R."/>
            <person name="Barry K."/>
            <person name="Chovatia M."/>
            <person name="Clum A."/>
            <person name="Daum C."/>
            <person name="Haridas S."/>
            <person name="He G."/>
            <person name="LaButti K."/>
            <person name="Lipzen A."/>
            <person name="Mondo S."/>
            <person name="Riley R."/>
            <person name="Salamov A."/>
            <person name="Simmons B.A."/>
            <person name="Magnuson J.K."/>
            <person name="Henrissat B."/>
            <person name="Mortensen U.H."/>
            <person name="Larsen T.O."/>
            <person name="Devries R.P."/>
            <person name="Grigoriev I.V."/>
            <person name="Machida M."/>
            <person name="Baker S.E."/>
            <person name="Andersen M.R."/>
        </authorList>
    </citation>
    <scope>NUCLEOTIDE SEQUENCE [LARGE SCALE GENOMIC DNA]</scope>
    <source>
        <strain evidence="12 13">CBS 117625</strain>
    </source>
</reference>
<dbReference type="GO" id="GO:0005886">
    <property type="term" value="C:plasma membrane"/>
    <property type="evidence" value="ECO:0007669"/>
    <property type="project" value="UniProtKB-SubCell"/>
</dbReference>
<dbReference type="CDD" id="cd03249">
    <property type="entry name" value="ABC_MTABC3_MDL1_MDL2"/>
    <property type="match status" value="1"/>
</dbReference>
<feature type="transmembrane region" description="Helical" evidence="9">
    <location>
        <begin position="182"/>
        <end position="202"/>
    </location>
</feature>
<keyword evidence="5" id="KW-0067">ATP-binding</keyword>
<feature type="transmembrane region" description="Helical" evidence="9">
    <location>
        <begin position="320"/>
        <end position="338"/>
    </location>
</feature>
<comment type="subcellular location">
    <subcellularLocation>
        <location evidence="1">Cell membrane</location>
        <topology evidence="1">Multi-pass membrane protein</topology>
    </subcellularLocation>
</comment>
<gene>
    <name evidence="12" type="ORF">BDV38DRAFT_289525</name>
</gene>
<dbReference type="CDD" id="cd18578">
    <property type="entry name" value="ABC_6TM_Pgp_ABCB1_D2_like"/>
    <property type="match status" value="1"/>
</dbReference>
<dbReference type="SUPFAM" id="SSF90123">
    <property type="entry name" value="ABC transporter transmembrane region"/>
    <property type="match status" value="2"/>
</dbReference>
<dbReference type="InterPro" id="IPR027417">
    <property type="entry name" value="P-loop_NTPase"/>
</dbReference>
<keyword evidence="7 9" id="KW-0472">Membrane</keyword>
<dbReference type="GO" id="GO:0005743">
    <property type="term" value="C:mitochondrial inner membrane"/>
    <property type="evidence" value="ECO:0007669"/>
    <property type="project" value="TreeGrafter"/>
</dbReference>
<dbReference type="PROSITE" id="PS50893">
    <property type="entry name" value="ABC_TRANSPORTER_2"/>
    <property type="match status" value="2"/>
</dbReference>
<dbReference type="OrthoDB" id="6500128at2759"/>
<dbReference type="GO" id="GO:0016887">
    <property type="term" value="F:ATP hydrolysis activity"/>
    <property type="evidence" value="ECO:0007669"/>
    <property type="project" value="InterPro"/>
</dbReference>
<evidence type="ECO:0000256" key="9">
    <source>
        <dbReference type="SAM" id="Phobius"/>
    </source>
</evidence>
<feature type="transmembrane region" description="Helical" evidence="9">
    <location>
        <begin position="53"/>
        <end position="81"/>
    </location>
</feature>
<protein>
    <submittedName>
        <fullName evidence="12">P-loop containing nucleoside triphosphate hydrolase protein</fullName>
    </submittedName>
</protein>
<feature type="transmembrane region" description="Helical" evidence="9">
    <location>
        <begin position="101"/>
        <end position="120"/>
    </location>
</feature>
<keyword evidence="3 9" id="KW-0812">Transmembrane</keyword>
<evidence type="ECO:0000256" key="3">
    <source>
        <dbReference type="ARBA" id="ARBA00022692"/>
    </source>
</evidence>
<dbReference type="InterPro" id="IPR017871">
    <property type="entry name" value="ABC_transporter-like_CS"/>
</dbReference>
<feature type="transmembrane region" description="Helical" evidence="9">
    <location>
        <begin position="739"/>
        <end position="763"/>
    </location>
</feature>
<dbReference type="RefSeq" id="XP_031919666.1">
    <property type="nucleotide sequence ID" value="XM_032061257.1"/>
</dbReference>
<name>A0A5N6TB98_ASPPS</name>
<evidence type="ECO:0000256" key="4">
    <source>
        <dbReference type="ARBA" id="ARBA00022741"/>
    </source>
</evidence>
<evidence type="ECO:0000313" key="13">
    <source>
        <dbReference type="Proteomes" id="UP000325672"/>
    </source>
</evidence>
<dbReference type="Pfam" id="PF00005">
    <property type="entry name" value="ABC_tran"/>
    <property type="match status" value="3"/>
</dbReference>
<sequence length="1309" mass="144182">MMISRECKNSYGKTSVNSSSEISVERTSVHADERAATLNHYIRIFTYATSWDILALTAGILAAMGSGVTQPLMFILFGNFVEEFNGVETEDWGADLTTTRQTLSHLCLFVTALFIARFGLASIQKFAFRLIGIRLSAAIRLHYLVHLFDQSMHVLDSLPPGHAVGTITSSSNTLQGGISEKLAIFIEYTTLIIGSCVVAFVWSWELSLVTLAGFCAVVLVAGSLFPLNVRAQTRQMEMEKQAASIASECFASIKVIMACGAQQQVVDKYGSLIQEAKQQAQSTNLFTSLQFSLTFFGVFGTVALAFWYGALIFTKGRVDNVGVITVVLLCLATIFFSLDRVFSPLQAMGKASIAAHEFFSVIDVPVPRKGILKEPDVSATEDIVFDKVTFAYPSRADVKVLEQLDLRIEAGKVTAIVGPSGSGKSTITGLIERWYTLKQQHDTAKQQNVKEGRKLPKNHYAAHNSGIDGTKVQSVGDPVELQGTITTCGYSLDDIDVKWWRSRIGLVQQEPFLFNDTIYENVARGLIDTPWEGEPNERKRERVMEACQEAFADDFINKLPLGYDTCVGEGGARLSGGQRQRLAIARSIVKKPDILILDEATSAIDVRGERFVQAALDKASQNRTTIVIAHRLSTIKNADRIVVLKKGKVIESGSHKSLVSIDGGFYSGLVHSEALSLGESPREAQNSFETEDFGTISREQTKETTKNCEEHHARDKRRLRGRSIFRSFLQLFFESKSQWGVMSLGVLVSAAAGTAQPMHAWMYARSISLFKWQDDHSKLMYEVDFMGIMWTVFAASAGIAYLVTFLCSSHVSSFIRAKYQVQYFESLIQQRAVYFDETGHSHGTLVARARDDPQKLEEMMGTNLAQVCIAIFAIIGGLIMSMVYSWKLALVSLCAVAPLCVLSGYIRMRYEVEFENMSDAVFDESSQFASEAIGAFRTVTSLTLESSIFNRFERLCHAHMLSAYKKARWVSIILGFSESTNLGCQALIFYYGGRLLTQGELSNMSFFVCLMAIMNAAEGFGKSLSFGPNAAQAAGASNRVLHTRDSSLKAPCEKDGVPVEDGGIRIELRGIRLRYPTRNTPVLNGLCMTIGKGQFAAVVGPSGCGKTSIISLLERFYDPEEGQVLFNGKDISDVNLYAYRKHLSLVSQEPTLFQGTIRDNILLGMDPSTVTDNQLHTACRDALIYDFIASIPEGYNTDIGSRGIALSGGQKQRIAIARALVRDPRVLLLDEATSSLDLRSERLVQAALERAAKGRTIIAVAHRLATVQNADIIFVLGEGGKLLEKGSHLQLLGNKGVYYQMCQNQAFDQ</sequence>
<dbReference type="GO" id="GO:0015421">
    <property type="term" value="F:ABC-type oligopeptide transporter activity"/>
    <property type="evidence" value="ECO:0007669"/>
    <property type="project" value="TreeGrafter"/>
</dbReference>
<feature type="domain" description="ABC transmembrane type-1" evidence="11">
    <location>
        <begin position="744"/>
        <end position="1032"/>
    </location>
</feature>
<comment type="similarity">
    <text evidence="2">Belongs to the ABC transporter superfamily. ABCB family. Multidrug resistance exporter (TC 3.A.1.201) subfamily.</text>
</comment>
<dbReference type="PROSITE" id="PS50929">
    <property type="entry name" value="ABC_TM1F"/>
    <property type="match status" value="2"/>
</dbReference>
<dbReference type="Gene3D" id="3.40.50.300">
    <property type="entry name" value="P-loop containing nucleotide triphosphate hydrolases"/>
    <property type="match status" value="3"/>
</dbReference>
<dbReference type="PANTHER" id="PTHR43394">
    <property type="entry name" value="ATP-DEPENDENT PERMEASE MDL1, MITOCHONDRIAL"/>
    <property type="match status" value="1"/>
</dbReference>
<dbReference type="InterPro" id="IPR003439">
    <property type="entry name" value="ABC_transporter-like_ATP-bd"/>
</dbReference>
<feature type="transmembrane region" description="Helical" evidence="9">
    <location>
        <begin position="285"/>
        <end position="308"/>
    </location>
</feature>
<dbReference type="InterPro" id="IPR036640">
    <property type="entry name" value="ABC1_TM_sf"/>
</dbReference>
<accession>A0A5N6TB98</accession>
<evidence type="ECO:0000256" key="7">
    <source>
        <dbReference type="ARBA" id="ARBA00023136"/>
    </source>
</evidence>
<dbReference type="InterPro" id="IPR039421">
    <property type="entry name" value="Type_1_exporter"/>
</dbReference>
<evidence type="ECO:0000259" key="10">
    <source>
        <dbReference type="PROSITE" id="PS50893"/>
    </source>
</evidence>